<dbReference type="EMBL" id="APCN01001474">
    <property type="status" value="NOT_ANNOTATED_CDS"/>
    <property type="molecule type" value="Genomic_DNA"/>
</dbReference>
<protein>
    <submittedName>
        <fullName evidence="2">Uncharacterized protein</fullName>
    </submittedName>
</protein>
<feature type="compositionally biased region" description="Basic residues" evidence="1">
    <location>
        <begin position="19"/>
        <end position="28"/>
    </location>
</feature>
<keyword evidence="3" id="KW-1185">Reference proteome</keyword>
<dbReference type="PANTHER" id="PTHR46221:SF9">
    <property type="entry name" value="NON-SPECIFIC PROTEIN-TYROSINE KINASE"/>
    <property type="match status" value="1"/>
</dbReference>
<feature type="region of interest" description="Disordered" evidence="1">
    <location>
        <begin position="216"/>
        <end position="245"/>
    </location>
</feature>
<evidence type="ECO:0000313" key="2">
    <source>
        <dbReference type="EnsemblMetazoa" id="AARA017223-PA"/>
    </source>
</evidence>
<feature type="region of interest" description="Disordered" evidence="1">
    <location>
        <begin position="377"/>
        <end position="405"/>
    </location>
</feature>
<dbReference type="AlphaFoldDB" id="A0A2C9GRC8"/>
<dbReference type="VEuPathDB" id="VectorBase:AARA21_010443"/>
<reference evidence="2" key="1">
    <citation type="submission" date="2022-08" db="UniProtKB">
        <authorList>
            <consortium name="EnsemblMetazoa"/>
        </authorList>
    </citation>
    <scope>IDENTIFICATION</scope>
    <source>
        <strain evidence="2">Dongola</strain>
    </source>
</reference>
<feature type="region of interest" description="Disordered" evidence="1">
    <location>
        <begin position="92"/>
        <end position="120"/>
    </location>
</feature>
<feature type="compositionally biased region" description="Polar residues" evidence="1">
    <location>
        <begin position="320"/>
        <end position="329"/>
    </location>
</feature>
<dbReference type="PANTHER" id="PTHR46221">
    <property type="entry name" value="FERM AND PDZ DOMAIN-CONTAINING PROTEIN FAMILY MEMBER"/>
    <property type="match status" value="1"/>
</dbReference>
<organism evidence="2 3">
    <name type="scientific">Anopheles arabiensis</name>
    <name type="common">Mosquito</name>
    <dbReference type="NCBI Taxonomy" id="7173"/>
    <lineage>
        <taxon>Eukaryota</taxon>
        <taxon>Metazoa</taxon>
        <taxon>Ecdysozoa</taxon>
        <taxon>Arthropoda</taxon>
        <taxon>Hexapoda</taxon>
        <taxon>Insecta</taxon>
        <taxon>Pterygota</taxon>
        <taxon>Neoptera</taxon>
        <taxon>Endopterygota</taxon>
        <taxon>Diptera</taxon>
        <taxon>Nematocera</taxon>
        <taxon>Culicoidea</taxon>
        <taxon>Culicidae</taxon>
        <taxon>Anophelinae</taxon>
        <taxon>Anopheles</taxon>
    </lineage>
</organism>
<name>A0A2C9GRC8_ANOAR</name>
<feature type="region of interest" description="Disordered" evidence="1">
    <location>
        <begin position="591"/>
        <end position="678"/>
    </location>
</feature>
<dbReference type="EnsemblMetazoa" id="AARA017223-RA">
    <property type="protein sequence ID" value="AARA017223-PA"/>
    <property type="gene ID" value="AARA017223"/>
</dbReference>
<feature type="compositionally biased region" description="Low complexity" evidence="1">
    <location>
        <begin position="291"/>
        <end position="304"/>
    </location>
</feature>
<proteinExistence type="predicted"/>
<feature type="compositionally biased region" description="Low complexity" evidence="1">
    <location>
        <begin position="648"/>
        <end position="674"/>
    </location>
</feature>
<feature type="region of interest" description="Disordered" evidence="1">
    <location>
        <begin position="291"/>
        <end position="336"/>
    </location>
</feature>
<evidence type="ECO:0000313" key="3">
    <source>
        <dbReference type="Proteomes" id="UP000075840"/>
    </source>
</evidence>
<dbReference type="VEuPathDB" id="VectorBase:AARA017223"/>
<sequence>MSVRDISGTVFSNRMALHERHRPHHNLPRVRESTQVGSSAQDAVPRMSPPSPSTTMGLSNVESDATGPVGGVVMRNRVFDLDKNRIKCNRNRIWSRPSIPQTPSEESPVDSVDSKAPATGGQRLDLNMIRKLEEEIYKRGREQRPDAEAKDFHEFYFNSRRHSGGERKTFTSDTSAFNGDNHRAVLLVDPNALEPILLKRPLSTDETRLVMMMSDGAGATTGDKPAQDPGPTLHHPAASGGGGNKSIIIVDNSEYYPVLMRYDINADEIDRQQQQQQQYRRNRAEMLKIDTTTGASSTSSAPTGRPVAPINLRRPPSGPDSATTTSPSTGGFPMKSDEKLSSFASYSLSSSLSGATSSSVEHPSPQSSLELHGLAAPKHRPPLMVPSAPPASGTGGSGGRGSKKQLQQRTANLFQRFLQHRRSLNLSVRRKRCRPTHECAHFKNTEVALGRAHWADVILGGSGSGSSTAYGGHHSRSSGNKVKFEYLKRMARYDCEAGMTNGSCYAARRVRSNGSQMRRRAASEPNLVSRTNWKSDGFVQHLQHQHRTLYWSTGDLGSLGRLMEHGKNFENIFDSTSDNLSARLSAAVTSSSSSSSVPLSGSGSLSSSTTASSMGSTSSQRMLQRRLASALLKSSREHHHHNSKPPLSCSSVGNSGSSNSSSSLVVNTSGQSSSGNILRKKSSSFRGVLRRSNTPDVVNTWVYRKR</sequence>
<evidence type="ECO:0000256" key="1">
    <source>
        <dbReference type="SAM" id="MobiDB-lite"/>
    </source>
</evidence>
<dbReference type="Proteomes" id="UP000075840">
    <property type="component" value="Unassembled WGS sequence"/>
</dbReference>
<feature type="compositionally biased region" description="Low complexity" evidence="1">
    <location>
        <begin position="591"/>
        <end position="619"/>
    </location>
</feature>
<accession>A0A2C9GRC8</accession>
<feature type="compositionally biased region" description="Polar residues" evidence="1">
    <location>
        <begin position="54"/>
        <end position="63"/>
    </location>
</feature>
<feature type="region of interest" description="Disordered" evidence="1">
    <location>
        <begin position="19"/>
        <end position="69"/>
    </location>
</feature>